<name>V6LC71_9EUKA</name>
<proteinExistence type="predicted"/>
<evidence type="ECO:0000313" key="3">
    <source>
        <dbReference type="EMBL" id="EST42067.1"/>
    </source>
</evidence>
<evidence type="ECO:0000259" key="2">
    <source>
        <dbReference type="PROSITE" id="PS50089"/>
    </source>
</evidence>
<dbReference type="PANTHER" id="PTHR14991">
    <property type="entry name" value="RING FINGER PROTEIN 32"/>
    <property type="match status" value="1"/>
</dbReference>
<dbReference type="GO" id="GO:0008270">
    <property type="term" value="F:zinc ion binding"/>
    <property type="evidence" value="ECO:0007669"/>
    <property type="project" value="UniProtKB-KW"/>
</dbReference>
<dbReference type="EMBL" id="AUWU02000003">
    <property type="protein sequence ID" value="KAH0574827.1"/>
    <property type="molecule type" value="Genomic_DNA"/>
</dbReference>
<keyword evidence="1" id="KW-0863">Zinc-finger</keyword>
<dbReference type="Proteomes" id="UP000018208">
    <property type="component" value="Unassembled WGS sequence"/>
</dbReference>
<dbReference type="InterPro" id="IPR001841">
    <property type="entry name" value="Znf_RING"/>
</dbReference>
<dbReference type="Gene3D" id="3.30.40.10">
    <property type="entry name" value="Zinc/RING finger domain, C3HC4 (zinc finger)"/>
    <property type="match status" value="2"/>
</dbReference>
<keyword evidence="1" id="KW-0479">Metal-binding</keyword>
<dbReference type="SUPFAM" id="SSF57850">
    <property type="entry name" value="RING/U-box"/>
    <property type="match status" value="2"/>
</dbReference>
<organism evidence="3">
    <name type="scientific">Spironucleus salmonicida</name>
    <dbReference type="NCBI Taxonomy" id="348837"/>
    <lineage>
        <taxon>Eukaryota</taxon>
        <taxon>Metamonada</taxon>
        <taxon>Diplomonadida</taxon>
        <taxon>Hexamitidae</taxon>
        <taxon>Hexamitinae</taxon>
        <taxon>Spironucleus</taxon>
    </lineage>
</organism>
<dbReference type="AlphaFoldDB" id="V6LC71"/>
<reference evidence="3 4" key="1">
    <citation type="journal article" date="2014" name="PLoS Genet.">
        <title>The Genome of Spironucleus salmonicida Highlights a Fish Pathogen Adapted to Fluctuating Environments.</title>
        <authorList>
            <person name="Xu F."/>
            <person name="Jerlstrom-Hultqvist J."/>
            <person name="Einarsson E."/>
            <person name="Astvaldsson A."/>
            <person name="Svard S.G."/>
            <person name="Andersson J.O."/>
        </authorList>
    </citation>
    <scope>NUCLEOTIDE SEQUENCE</scope>
    <source>
        <strain evidence="4">ATCC 50377</strain>
    </source>
</reference>
<keyword evidence="1" id="KW-0862">Zinc</keyword>
<keyword evidence="5" id="KW-1185">Reference proteome</keyword>
<evidence type="ECO:0000313" key="4">
    <source>
        <dbReference type="EMBL" id="KAH0574827.1"/>
    </source>
</evidence>
<reference evidence="4" key="2">
    <citation type="submission" date="2020-12" db="EMBL/GenBank/DDBJ databases">
        <title>New Spironucleus salmonicida genome in near-complete chromosomes.</title>
        <authorList>
            <person name="Xu F."/>
            <person name="Kurt Z."/>
            <person name="Jimenez-Gonzalez A."/>
            <person name="Astvaldsson A."/>
            <person name="Andersson J.O."/>
            <person name="Svard S.G."/>
        </authorList>
    </citation>
    <scope>NUCLEOTIDE SEQUENCE</scope>
    <source>
        <strain evidence="4">ATCC 50377</strain>
    </source>
</reference>
<dbReference type="VEuPathDB" id="GiardiaDB:SS50377_22442"/>
<gene>
    <name evidence="3" type="ORF">SS50377_18374</name>
    <name evidence="4" type="ORF">SS50377_22442</name>
</gene>
<dbReference type="SMART" id="SM00184">
    <property type="entry name" value="RING"/>
    <property type="match status" value="2"/>
</dbReference>
<feature type="domain" description="RING-type" evidence="2">
    <location>
        <begin position="239"/>
        <end position="288"/>
    </location>
</feature>
<sequence length="299" mass="34625">MSYNAKKLIAKATSNITRDVMKFQKLAMEKYQIKAPPKPTFTKLEQIKEIETKRQLQSVLNIQIKSYPADILWRQLERKAIIRQENTCIICFDVLGRSDVLIASCGHFYHKKCIEATKTRVCPCCKQEVYFQISETLQKFSVKLCTVYIQKSIRAFLGRKKRNARKIIKSGVFAASVNEVINASERLTSEIHSQLEIEYLRAKNDADETDRLFEEIMKMRSVKGYEVLEKARNRKNYLCAVCLDEVDVKLIKIDEEGQFALSSCCGSLYHWDCICAAEKEKETCPYCRGGFYKVRISIF</sequence>
<accession>V6LC71</accession>
<dbReference type="OrthoDB" id="8062037at2759"/>
<dbReference type="InterPro" id="IPR013083">
    <property type="entry name" value="Znf_RING/FYVE/PHD"/>
</dbReference>
<evidence type="ECO:0000313" key="5">
    <source>
        <dbReference type="Proteomes" id="UP000018208"/>
    </source>
</evidence>
<feature type="domain" description="RING-type" evidence="2">
    <location>
        <begin position="88"/>
        <end position="126"/>
    </location>
</feature>
<dbReference type="Pfam" id="PF13639">
    <property type="entry name" value="zf-RING_2"/>
    <property type="match status" value="1"/>
</dbReference>
<dbReference type="PANTHER" id="PTHR14991:SF0">
    <property type="entry name" value="RING FINGER PROTEIN 32"/>
    <property type="match status" value="1"/>
</dbReference>
<protein>
    <submittedName>
        <fullName evidence="4">RING-like zinc finger domain-containing protein</fullName>
    </submittedName>
</protein>
<evidence type="ECO:0000256" key="1">
    <source>
        <dbReference type="PROSITE-ProRule" id="PRU00175"/>
    </source>
</evidence>
<dbReference type="EMBL" id="KI546166">
    <property type="protein sequence ID" value="EST42067.1"/>
    <property type="molecule type" value="Genomic_DNA"/>
</dbReference>
<dbReference type="PROSITE" id="PS50089">
    <property type="entry name" value="ZF_RING_2"/>
    <property type="match status" value="2"/>
</dbReference>
<dbReference type="InterPro" id="IPR042862">
    <property type="entry name" value="RNF32"/>
</dbReference>